<dbReference type="InterPro" id="IPR027417">
    <property type="entry name" value="P-loop_NTPase"/>
</dbReference>
<accession>A0A1Y1IVF1</accession>
<dbReference type="SMART" id="SM00490">
    <property type="entry name" value="HELICc"/>
    <property type="match status" value="1"/>
</dbReference>
<evidence type="ECO:0000259" key="2">
    <source>
        <dbReference type="SMART" id="SM00490"/>
    </source>
</evidence>
<feature type="domain" description="Helicase C-terminal" evidence="2">
    <location>
        <begin position="421"/>
        <end position="503"/>
    </location>
</feature>
<evidence type="ECO:0000256" key="1">
    <source>
        <dbReference type="SAM" id="MobiDB-lite"/>
    </source>
</evidence>
<dbReference type="InterPro" id="IPR038718">
    <property type="entry name" value="SNF2-like_sf"/>
</dbReference>
<reference evidence="3 4" key="1">
    <citation type="journal article" date="2014" name="Nat. Commun.">
        <title>Klebsormidium flaccidum genome reveals primary factors for plant terrestrial adaptation.</title>
        <authorList>
            <person name="Hori K."/>
            <person name="Maruyama F."/>
            <person name="Fujisawa T."/>
            <person name="Togashi T."/>
            <person name="Yamamoto N."/>
            <person name="Seo M."/>
            <person name="Sato S."/>
            <person name="Yamada T."/>
            <person name="Mori H."/>
            <person name="Tajima N."/>
            <person name="Moriyama T."/>
            <person name="Ikeuchi M."/>
            <person name="Watanabe M."/>
            <person name="Wada H."/>
            <person name="Kobayashi K."/>
            <person name="Saito M."/>
            <person name="Masuda T."/>
            <person name="Sasaki-Sekimoto Y."/>
            <person name="Mashiguchi K."/>
            <person name="Awai K."/>
            <person name="Shimojima M."/>
            <person name="Masuda S."/>
            <person name="Iwai M."/>
            <person name="Nobusawa T."/>
            <person name="Narise T."/>
            <person name="Kondo S."/>
            <person name="Saito H."/>
            <person name="Sato R."/>
            <person name="Murakawa M."/>
            <person name="Ihara Y."/>
            <person name="Oshima-Yamada Y."/>
            <person name="Ohtaka K."/>
            <person name="Satoh M."/>
            <person name="Sonobe K."/>
            <person name="Ishii M."/>
            <person name="Ohtani R."/>
            <person name="Kanamori-Sato M."/>
            <person name="Honoki R."/>
            <person name="Miyazaki D."/>
            <person name="Mochizuki H."/>
            <person name="Umetsu J."/>
            <person name="Higashi K."/>
            <person name="Shibata D."/>
            <person name="Kamiya Y."/>
            <person name="Sato N."/>
            <person name="Nakamura Y."/>
            <person name="Tabata S."/>
            <person name="Ida S."/>
            <person name="Kurokawa K."/>
            <person name="Ohta H."/>
        </authorList>
    </citation>
    <scope>NUCLEOTIDE SEQUENCE [LARGE SCALE GENOMIC DNA]</scope>
    <source>
        <strain evidence="3 4">NIES-2285</strain>
    </source>
</reference>
<dbReference type="AlphaFoldDB" id="A0A1Y1IVF1"/>
<dbReference type="InterPro" id="IPR001650">
    <property type="entry name" value="Helicase_C-like"/>
</dbReference>
<organism evidence="3 4">
    <name type="scientific">Klebsormidium nitens</name>
    <name type="common">Green alga</name>
    <name type="synonym">Ulothrix nitens</name>
    <dbReference type="NCBI Taxonomy" id="105231"/>
    <lineage>
        <taxon>Eukaryota</taxon>
        <taxon>Viridiplantae</taxon>
        <taxon>Streptophyta</taxon>
        <taxon>Klebsormidiophyceae</taxon>
        <taxon>Klebsormidiales</taxon>
        <taxon>Klebsormidiaceae</taxon>
        <taxon>Klebsormidium</taxon>
    </lineage>
</organism>
<dbReference type="OrthoDB" id="561233at2759"/>
<dbReference type="PANTHER" id="PTHR45629">
    <property type="entry name" value="SNF2/RAD54 FAMILY MEMBER"/>
    <property type="match status" value="1"/>
</dbReference>
<dbReference type="Gene3D" id="3.40.50.10810">
    <property type="entry name" value="Tandem AAA-ATPase domain"/>
    <property type="match status" value="1"/>
</dbReference>
<feature type="compositionally biased region" description="Basic and acidic residues" evidence="1">
    <location>
        <begin position="37"/>
        <end position="52"/>
    </location>
</feature>
<dbReference type="PANTHER" id="PTHR45629:SF7">
    <property type="entry name" value="DNA EXCISION REPAIR PROTEIN ERCC-6-RELATED"/>
    <property type="match status" value="1"/>
</dbReference>
<keyword evidence="4" id="KW-1185">Reference proteome</keyword>
<feature type="region of interest" description="Disordered" evidence="1">
    <location>
        <begin position="34"/>
        <end position="71"/>
    </location>
</feature>
<feature type="compositionally biased region" description="Basic and acidic residues" evidence="1">
    <location>
        <begin position="61"/>
        <end position="70"/>
    </location>
</feature>
<name>A0A1Y1IVF1_KLENI</name>
<dbReference type="Proteomes" id="UP000054558">
    <property type="component" value="Unassembled WGS sequence"/>
</dbReference>
<dbReference type="EMBL" id="DF238425">
    <property type="protein sequence ID" value="GAQ93371.1"/>
    <property type="molecule type" value="Genomic_DNA"/>
</dbReference>
<sequence>MNEAIRRSLENRERARSLAEEEARQLRNAIAASMRNEQYRRWREERGSRDDGAGPSTQQPRKRDDPDDRGNVLAKKHRRVMEAGYVLNTSDFGNKLDQASQREIAYKQLDLPRLNSGFAVPLVADPQGLCARRGYDLRTNYGLVLQPYQVKAVCLIMRPNIRGMFLNYGMGAGKTLTAVACADNLLRTDPTYSSIVVICPAGVRDHFERTFSLVPLYGKGAPEGQMASKVVLACRAARKVILMSGTPIVNYPSDIGVIVNMIRGPNAIPRTREQFDMTFGIGGLEKNFDLLRRGLECAMLHHSRDPGDPSYPRRMNAPGHFYVMSPAQREAHDQQHPPDGDDHRVLETDQYFTRMRQIANAVYLDPGGRPLRGDEDERAVEDALENNRFDAPKFRSAVRAFLRRGMPQTMFYTHWRRHGVDILVKLLLDAGAPFGVYAGAGRADVVRRFNAHAGDPERYRAIILTDAGSEGLNLLDTRQVHVMEPQFNRSRVEQVIARAIRKDSHARLPPEERTVTVHEHFCVMPGSVEDDARLVPRVPGWLTANSGDSIVRQIAETKRARNDLFVRELERIAGQNEATC</sequence>
<dbReference type="InterPro" id="IPR050496">
    <property type="entry name" value="SNF2_RAD54_helicase_repair"/>
</dbReference>
<protein>
    <recommendedName>
        <fullName evidence="2">Helicase C-terminal domain-containing protein</fullName>
    </recommendedName>
</protein>
<proteinExistence type="predicted"/>
<dbReference type="STRING" id="105231.A0A1Y1IVF1"/>
<gene>
    <name evidence="3" type="ORF">KFL_014760010</name>
</gene>
<evidence type="ECO:0000313" key="3">
    <source>
        <dbReference type="EMBL" id="GAQ93371.1"/>
    </source>
</evidence>
<evidence type="ECO:0000313" key="4">
    <source>
        <dbReference type="Proteomes" id="UP000054558"/>
    </source>
</evidence>
<dbReference type="Pfam" id="PF00271">
    <property type="entry name" value="Helicase_C"/>
    <property type="match status" value="1"/>
</dbReference>
<dbReference type="SUPFAM" id="SSF52540">
    <property type="entry name" value="P-loop containing nucleoside triphosphate hydrolases"/>
    <property type="match status" value="2"/>
</dbReference>
<dbReference type="Gene3D" id="3.40.50.300">
    <property type="entry name" value="P-loop containing nucleotide triphosphate hydrolases"/>
    <property type="match status" value="1"/>
</dbReference>